<keyword evidence="8 11" id="KW-0472">Membrane</keyword>
<dbReference type="PANTHER" id="PTHR43528">
    <property type="entry name" value="ALPHA-KETOGLUTARATE PERMEASE"/>
    <property type="match status" value="1"/>
</dbReference>
<comment type="similarity">
    <text evidence="2">Belongs to the major facilitator superfamily. Metabolite:H+ Symporter (MHS) family (TC 2.A.1.6) family.</text>
</comment>
<feature type="transmembrane region" description="Helical" evidence="11">
    <location>
        <begin position="95"/>
        <end position="128"/>
    </location>
</feature>
<keyword evidence="5 11" id="KW-0812">Transmembrane</keyword>
<dbReference type="InterPro" id="IPR051084">
    <property type="entry name" value="H+-coupled_symporters"/>
</dbReference>
<evidence type="ECO:0000256" key="8">
    <source>
        <dbReference type="ARBA" id="ARBA00023136"/>
    </source>
</evidence>
<dbReference type="InterPro" id="IPR011701">
    <property type="entry name" value="MFS"/>
</dbReference>
<proteinExistence type="inferred from homology"/>
<dbReference type="GO" id="GO:0005886">
    <property type="term" value="C:plasma membrane"/>
    <property type="evidence" value="ECO:0007669"/>
    <property type="project" value="UniProtKB-SubCell"/>
</dbReference>
<dbReference type="InterPro" id="IPR036259">
    <property type="entry name" value="MFS_trans_sf"/>
</dbReference>
<keyword evidence="14" id="KW-1185">Reference proteome</keyword>
<dbReference type="AlphaFoldDB" id="K6WFJ4"/>
<evidence type="ECO:0000256" key="7">
    <source>
        <dbReference type="ARBA" id="ARBA00022989"/>
    </source>
</evidence>
<gene>
    <name evidence="13" type="primary">proP</name>
    <name evidence="13" type="ORF">KILIM_098_00080</name>
</gene>
<reference evidence="13 14" key="1">
    <citation type="submission" date="2012-08" db="EMBL/GenBank/DDBJ databases">
        <title>Whole genome shotgun sequence of Kineosphaera limosa NBRC 100340.</title>
        <authorList>
            <person name="Yoshida I."/>
            <person name="Isaki S."/>
            <person name="Hosoyama A."/>
            <person name="Tsuchikane K."/>
            <person name="Katsumata H."/>
            <person name="Ando Y."/>
            <person name="Ohji S."/>
            <person name="Hamada M."/>
            <person name="Tamura T."/>
            <person name="Yamazoe A."/>
            <person name="Yamazaki S."/>
            <person name="Fujita N."/>
        </authorList>
    </citation>
    <scope>NUCLEOTIDE SEQUENCE [LARGE SCALE GENOMIC DNA]</scope>
    <source>
        <strain evidence="13 14">NBRC 100340</strain>
    </source>
</reference>
<feature type="transmembrane region" description="Helical" evidence="11">
    <location>
        <begin position="290"/>
        <end position="311"/>
    </location>
</feature>
<organism evidence="13 14">
    <name type="scientific">Kineosphaera limosa NBRC 100340</name>
    <dbReference type="NCBI Taxonomy" id="1184609"/>
    <lineage>
        <taxon>Bacteria</taxon>
        <taxon>Bacillati</taxon>
        <taxon>Actinomycetota</taxon>
        <taxon>Actinomycetes</taxon>
        <taxon>Micrococcales</taxon>
        <taxon>Dermatophilaceae</taxon>
        <taxon>Kineosphaera</taxon>
    </lineage>
</organism>
<dbReference type="PROSITE" id="PS50850">
    <property type="entry name" value="MFS"/>
    <property type="match status" value="1"/>
</dbReference>
<evidence type="ECO:0000256" key="1">
    <source>
        <dbReference type="ARBA" id="ARBA00004651"/>
    </source>
</evidence>
<sequence length="460" mass="49442">MAAYPADKTPDIPADADKATLRRAIGASAIGNAVEWFDYGVFAYGAVIISRVLFPEEATNAIIFTLLAFAVSFVMRPVGGMVWGPLGDKVGRKKVLALTIMLMAAATFCIGLIPSYAAIGIAAPVLLYLLRMVQGFSTGGEYGGAATFMAEYAPDKKRGFYGSFLEFGTLAGFNGGALLMLTLTWNLSEAQMLDWGWRIPFLIAGPLGIVGLYLRAKMEDTPVFRELEAMTETTDERVMDKFKDLFTTYLPIMLRLGALVIALNVINYTLLSYMPTYLQTTIDLADSHALIIPIVGQFAMMAVLPFVGALSDRVGRKPLWIGSLVAFIVLAVPMYHFMAQGFVQAMIAFTILGLLYTPQLATISATFPAMFPAHVRYAGLAMGYNISTSLFGGTAPLVNEGLIDATGNTMWPAYYMVGACVVGLIGAVTMIETKGVSVRGTQIPGTGPIPIISGADAERR</sequence>
<keyword evidence="4" id="KW-1003">Cell membrane</keyword>
<evidence type="ECO:0000256" key="2">
    <source>
        <dbReference type="ARBA" id="ARBA00008240"/>
    </source>
</evidence>
<dbReference type="GO" id="GO:0015293">
    <property type="term" value="F:symporter activity"/>
    <property type="evidence" value="ECO:0007669"/>
    <property type="project" value="UniProtKB-KW"/>
</dbReference>
<comment type="function">
    <text evidence="9">May be a proton symporter involved in the uptake of osmolytes such as proline and glycine betaine.</text>
</comment>
<dbReference type="FunFam" id="1.20.1250.20:FF:000001">
    <property type="entry name" value="Dicarboxylate MFS transporter"/>
    <property type="match status" value="1"/>
</dbReference>
<dbReference type="Pfam" id="PF07690">
    <property type="entry name" value="MFS_1"/>
    <property type="match status" value="1"/>
</dbReference>
<keyword evidence="7 11" id="KW-1133">Transmembrane helix</keyword>
<dbReference type="Gene3D" id="1.20.1250.20">
    <property type="entry name" value="MFS general substrate transporter like domains"/>
    <property type="match status" value="2"/>
</dbReference>
<dbReference type="STRING" id="1184609.KILIM_098_00080"/>
<feature type="transmembrane region" description="Helical" evidence="11">
    <location>
        <begin position="413"/>
        <end position="431"/>
    </location>
</feature>
<dbReference type="InterPro" id="IPR020846">
    <property type="entry name" value="MFS_dom"/>
</dbReference>
<feature type="transmembrane region" description="Helical" evidence="11">
    <location>
        <begin position="342"/>
        <end position="363"/>
    </location>
</feature>
<evidence type="ECO:0000256" key="9">
    <source>
        <dbReference type="ARBA" id="ARBA00037295"/>
    </source>
</evidence>
<dbReference type="SUPFAM" id="SSF103473">
    <property type="entry name" value="MFS general substrate transporter"/>
    <property type="match status" value="1"/>
</dbReference>
<protein>
    <recommendedName>
        <fullName evidence="10">Putative proline/betaine transporter</fullName>
    </recommendedName>
</protein>
<evidence type="ECO:0000313" key="13">
    <source>
        <dbReference type="EMBL" id="GAB98070.1"/>
    </source>
</evidence>
<dbReference type="RefSeq" id="WP_006594602.1">
    <property type="nucleotide sequence ID" value="NZ_BAHD01000098.1"/>
</dbReference>
<dbReference type="eggNOG" id="COG0477">
    <property type="taxonomic scope" value="Bacteria"/>
</dbReference>
<dbReference type="InterPro" id="IPR005829">
    <property type="entry name" value="Sugar_transporter_CS"/>
</dbReference>
<feature type="transmembrane region" description="Helical" evidence="11">
    <location>
        <begin position="164"/>
        <end position="185"/>
    </location>
</feature>
<dbReference type="PANTHER" id="PTHR43528:SF1">
    <property type="entry name" value="ALPHA-KETOGLUTARATE PERMEASE"/>
    <property type="match status" value="1"/>
</dbReference>
<dbReference type="PROSITE" id="PS00216">
    <property type="entry name" value="SUGAR_TRANSPORT_1"/>
    <property type="match status" value="1"/>
</dbReference>
<name>K6WFJ4_9MICO</name>
<evidence type="ECO:0000256" key="6">
    <source>
        <dbReference type="ARBA" id="ARBA00022847"/>
    </source>
</evidence>
<evidence type="ECO:0000313" key="14">
    <source>
        <dbReference type="Proteomes" id="UP000008366"/>
    </source>
</evidence>
<feature type="transmembrane region" description="Helical" evidence="11">
    <location>
        <begin position="36"/>
        <end position="54"/>
    </location>
</feature>
<comment type="caution">
    <text evidence="13">The sequence shown here is derived from an EMBL/GenBank/DDBJ whole genome shotgun (WGS) entry which is preliminary data.</text>
</comment>
<feature type="transmembrane region" description="Helical" evidence="11">
    <location>
        <begin position="249"/>
        <end position="270"/>
    </location>
</feature>
<feature type="transmembrane region" description="Helical" evidence="11">
    <location>
        <begin position="375"/>
        <end position="393"/>
    </location>
</feature>
<dbReference type="PROSITE" id="PS00217">
    <property type="entry name" value="SUGAR_TRANSPORT_2"/>
    <property type="match status" value="1"/>
</dbReference>
<feature type="domain" description="Major facilitator superfamily (MFS) profile" evidence="12">
    <location>
        <begin position="24"/>
        <end position="435"/>
    </location>
</feature>
<dbReference type="OrthoDB" id="8953821at2"/>
<evidence type="ECO:0000256" key="3">
    <source>
        <dbReference type="ARBA" id="ARBA00022448"/>
    </source>
</evidence>
<evidence type="ECO:0000256" key="11">
    <source>
        <dbReference type="SAM" id="Phobius"/>
    </source>
</evidence>
<evidence type="ECO:0000256" key="5">
    <source>
        <dbReference type="ARBA" id="ARBA00022692"/>
    </source>
</evidence>
<feature type="transmembrane region" description="Helical" evidence="11">
    <location>
        <begin position="318"/>
        <end position="336"/>
    </location>
</feature>
<evidence type="ECO:0000259" key="12">
    <source>
        <dbReference type="PROSITE" id="PS50850"/>
    </source>
</evidence>
<accession>K6WFJ4</accession>
<dbReference type="Proteomes" id="UP000008366">
    <property type="component" value="Unassembled WGS sequence"/>
</dbReference>
<feature type="transmembrane region" description="Helical" evidence="11">
    <location>
        <begin position="61"/>
        <end position="83"/>
    </location>
</feature>
<comment type="subcellular location">
    <subcellularLocation>
        <location evidence="1">Cell membrane</location>
        <topology evidence="1">Multi-pass membrane protein</topology>
    </subcellularLocation>
</comment>
<evidence type="ECO:0000256" key="10">
    <source>
        <dbReference type="ARBA" id="ARBA00039918"/>
    </source>
</evidence>
<dbReference type="EMBL" id="BAHD01000098">
    <property type="protein sequence ID" value="GAB98070.1"/>
    <property type="molecule type" value="Genomic_DNA"/>
</dbReference>
<keyword evidence="3" id="KW-0813">Transport</keyword>
<feature type="transmembrane region" description="Helical" evidence="11">
    <location>
        <begin position="197"/>
        <end position="216"/>
    </location>
</feature>
<keyword evidence="6" id="KW-0769">Symport</keyword>
<evidence type="ECO:0000256" key="4">
    <source>
        <dbReference type="ARBA" id="ARBA00022475"/>
    </source>
</evidence>